<accession>A0ABQ6CGL6</accession>
<keyword evidence="1" id="KW-0805">Transcription regulation</keyword>
<evidence type="ECO:0000259" key="4">
    <source>
        <dbReference type="PROSITE" id="PS51077"/>
    </source>
</evidence>
<dbReference type="SUPFAM" id="SSF55781">
    <property type="entry name" value="GAF domain-like"/>
    <property type="match status" value="1"/>
</dbReference>
<dbReference type="PANTHER" id="PTHR30136">
    <property type="entry name" value="HELIX-TURN-HELIX TRANSCRIPTIONAL REGULATOR, ICLR FAMILY"/>
    <property type="match status" value="1"/>
</dbReference>
<evidence type="ECO:0000256" key="3">
    <source>
        <dbReference type="ARBA" id="ARBA00023163"/>
    </source>
</evidence>
<dbReference type="Proteomes" id="UP001156882">
    <property type="component" value="Unassembled WGS sequence"/>
</dbReference>
<dbReference type="RefSeq" id="WP_284311702.1">
    <property type="nucleotide sequence ID" value="NZ_BSPC01000015.1"/>
</dbReference>
<name>A0ABQ6CGL6_9HYPH</name>
<dbReference type="InterPro" id="IPR050707">
    <property type="entry name" value="HTH_MetabolicPath_Reg"/>
</dbReference>
<dbReference type="EMBL" id="BSPC01000015">
    <property type="protein sequence ID" value="GLS18833.1"/>
    <property type="molecule type" value="Genomic_DNA"/>
</dbReference>
<keyword evidence="7" id="KW-1185">Reference proteome</keyword>
<evidence type="ECO:0000256" key="1">
    <source>
        <dbReference type="ARBA" id="ARBA00023015"/>
    </source>
</evidence>
<dbReference type="InterPro" id="IPR036390">
    <property type="entry name" value="WH_DNA-bd_sf"/>
</dbReference>
<dbReference type="PANTHER" id="PTHR30136:SF35">
    <property type="entry name" value="HTH-TYPE TRANSCRIPTIONAL REGULATOR RV1719"/>
    <property type="match status" value="1"/>
</dbReference>
<evidence type="ECO:0000259" key="5">
    <source>
        <dbReference type="PROSITE" id="PS51078"/>
    </source>
</evidence>
<dbReference type="PROSITE" id="PS51078">
    <property type="entry name" value="ICLR_ED"/>
    <property type="match status" value="1"/>
</dbReference>
<dbReference type="PROSITE" id="PS51077">
    <property type="entry name" value="HTH_ICLR"/>
    <property type="match status" value="1"/>
</dbReference>
<dbReference type="Pfam" id="PF01614">
    <property type="entry name" value="IclR_C"/>
    <property type="match status" value="1"/>
</dbReference>
<dbReference type="InterPro" id="IPR014757">
    <property type="entry name" value="Tscrpt_reg_IclR_C"/>
</dbReference>
<sequence length="261" mass="28678">MDERVGQSKPSPASLTERQRGIDRVIDVLEALLRLRQPTKVGDLARKIGAPRSTLYAIVNRLVEAEMLEPVGEDGYIYFGKAMHLFGRAYTEANPLHRRCRAVLDRLAAETSATAQLCALRGHKYVVVDSSDGSGLFRITTDIGVEVPLPWTASGRLLLDHMTAEEVRAFVPPEDYRLPDGRVVDPEEFVVGVAQARIDGRCMTTSLSDRFTSCLAAPIRDRRGVAVATICLVVPADTAEGRKRELLDRIVAAGLDLSDRP</sequence>
<organism evidence="6 7">
    <name type="scientific">Labrys miyagiensis</name>
    <dbReference type="NCBI Taxonomy" id="346912"/>
    <lineage>
        <taxon>Bacteria</taxon>
        <taxon>Pseudomonadati</taxon>
        <taxon>Pseudomonadota</taxon>
        <taxon>Alphaproteobacteria</taxon>
        <taxon>Hyphomicrobiales</taxon>
        <taxon>Xanthobacteraceae</taxon>
        <taxon>Labrys</taxon>
    </lineage>
</organism>
<dbReference type="Pfam" id="PF09339">
    <property type="entry name" value="HTH_IclR"/>
    <property type="match status" value="1"/>
</dbReference>
<dbReference type="SMART" id="SM00346">
    <property type="entry name" value="HTH_ICLR"/>
    <property type="match status" value="1"/>
</dbReference>
<proteinExistence type="predicted"/>
<evidence type="ECO:0000313" key="7">
    <source>
        <dbReference type="Proteomes" id="UP001156882"/>
    </source>
</evidence>
<comment type="caution">
    <text evidence="6">The sequence shown here is derived from an EMBL/GenBank/DDBJ whole genome shotgun (WGS) entry which is preliminary data.</text>
</comment>
<feature type="domain" description="HTH iclR-type" evidence="4">
    <location>
        <begin position="19"/>
        <end position="81"/>
    </location>
</feature>
<dbReference type="InterPro" id="IPR029016">
    <property type="entry name" value="GAF-like_dom_sf"/>
</dbReference>
<gene>
    <name evidence="6" type="ORF">GCM10007874_18500</name>
</gene>
<dbReference type="InterPro" id="IPR036388">
    <property type="entry name" value="WH-like_DNA-bd_sf"/>
</dbReference>
<dbReference type="InterPro" id="IPR005471">
    <property type="entry name" value="Tscrpt_reg_IclR_N"/>
</dbReference>
<keyword evidence="2" id="KW-0238">DNA-binding</keyword>
<evidence type="ECO:0000313" key="6">
    <source>
        <dbReference type="EMBL" id="GLS18833.1"/>
    </source>
</evidence>
<dbReference type="Gene3D" id="1.10.10.10">
    <property type="entry name" value="Winged helix-like DNA-binding domain superfamily/Winged helix DNA-binding domain"/>
    <property type="match status" value="1"/>
</dbReference>
<feature type="domain" description="IclR-ED" evidence="5">
    <location>
        <begin position="82"/>
        <end position="261"/>
    </location>
</feature>
<keyword evidence="3" id="KW-0804">Transcription</keyword>
<evidence type="ECO:0000256" key="2">
    <source>
        <dbReference type="ARBA" id="ARBA00023125"/>
    </source>
</evidence>
<dbReference type="SUPFAM" id="SSF46785">
    <property type="entry name" value="Winged helix' DNA-binding domain"/>
    <property type="match status" value="1"/>
</dbReference>
<protein>
    <submittedName>
        <fullName evidence="6">IclR family transcriptional regulator</fullName>
    </submittedName>
</protein>
<reference evidence="7" key="1">
    <citation type="journal article" date="2019" name="Int. J. Syst. Evol. Microbiol.">
        <title>The Global Catalogue of Microorganisms (GCM) 10K type strain sequencing project: providing services to taxonomists for standard genome sequencing and annotation.</title>
        <authorList>
            <consortium name="The Broad Institute Genomics Platform"/>
            <consortium name="The Broad Institute Genome Sequencing Center for Infectious Disease"/>
            <person name="Wu L."/>
            <person name="Ma J."/>
        </authorList>
    </citation>
    <scope>NUCLEOTIDE SEQUENCE [LARGE SCALE GENOMIC DNA]</scope>
    <source>
        <strain evidence="7">NBRC 101365</strain>
    </source>
</reference>
<dbReference type="Gene3D" id="3.30.450.40">
    <property type="match status" value="1"/>
</dbReference>